<comment type="caution">
    <text evidence="1">The sequence shown here is derived from an EMBL/GenBank/DDBJ whole genome shotgun (WGS) entry which is preliminary data.</text>
</comment>
<gene>
    <name evidence="1" type="ORF">ACFSBW_17945</name>
</gene>
<protein>
    <submittedName>
        <fullName evidence="1">Uncharacterized protein</fullName>
    </submittedName>
</protein>
<proteinExistence type="predicted"/>
<dbReference type="RefSeq" id="WP_256397696.1">
    <property type="nucleotide sequence ID" value="NZ_JANHDJ010000010.1"/>
</dbReference>
<dbReference type="AlphaFoldDB" id="A0ABD6DE17"/>
<accession>A0ABD6DE17</accession>
<sequence>MTESTAIRIAARDRMLAVDLLDPDENRVETGMSNTIDGDTKITYQGTRIQKGVGGPEISEWVLQFGTSVSAGLLGNWIYDQLTGRDVESLEIGGEEVDVDEDSIQTKLEQYLD</sequence>
<name>A0ABD6DE17_9EURY</name>
<dbReference type="Proteomes" id="UP001597052">
    <property type="component" value="Unassembled WGS sequence"/>
</dbReference>
<reference evidence="1 2" key="1">
    <citation type="journal article" date="2019" name="Int. J. Syst. Evol. Microbiol.">
        <title>The Global Catalogue of Microorganisms (GCM) 10K type strain sequencing project: providing services to taxonomists for standard genome sequencing and annotation.</title>
        <authorList>
            <consortium name="The Broad Institute Genomics Platform"/>
            <consortium name="The Broad Institute Genome Sequencing Center for Infectious Disease"/>
            <person name="Wu L."/>
            <person name="Ma J."/>
        </authorList>
    </citation>
    <scope>NUCLEOTIDE SEQUENCE [LARGE SCALE GENOMIC DNA]</scope>
    <source>
        <strain evidence="1 2">CGMCC 1.10593</strain>
    </source>
</reference>
<evidence type="ECO:0000313" key="2">
    <source>
        <dbReference type="Proteomes" id="UP001597052"/>
    </source>
</evidence>
<dbReference type="EMBL" id="JBHUDM010000008">
    <property type="protein sequence ID" value="MFD1643743.1"/>
    <property type="molecule type" value="Genomic_DNA"/>
</dbReference>
<keyword evidence="2" id="KW-1185">Reference proteome</keyword>
<organism evidence="1 2">
    <name type="scientific">Halohasta litorea</name>
    <dbReference type="NCBI Taxonomy" id="869891"/>
    <lineage>
        <taxon>Archaea</taxon>
        <taxon>Methanobacteriati</taxon>
        <taxon>Methanobacteriota</taxon>
        <taxon>Stenosarchaea group</taxon>
        <taxon>Halobacteria</taxon>
        <taxon>Halobacteriales</taxon>
        <taxon>Haloferacaceae</taxon>
        <taxon>Halohasta</taxon>
    </lineage>
</organism>
<evidence type="ECO:0000313" key="1">
    <source>
        <dbReference type="EMBL" id="MFD1643743.1"/>
    </source>
</evidence>